<dbReference type="Pfam" id="PF00005">
    <property type="entry name" value="ABC_tran"/>
    <property type="match status" value="1"/>
</dbReference>
<evidence type="ECO:0000259" key="4">
    <source>
        <dbReference type="Pfam" id="PF00005"/>
    </source>
</evidence>
<dbReference type="PANTHER" id="PTHR43820:SF4">
    <property type="entry name" value="HIGH-AFFINITY BRANCHED-CHAIN AMINO ACID TRANSPORT ATP-BINDING PROTEIN LIVF"/>
    <property type="match status" value="1"/>
</dbReference>
<dbReference type="Proteomes" id="UP001454086">
    <property type="component" value="Unassembled WGS sequence"/>
</dbReference>
<name>A0ABV1D5T2_9FIRM</name>
<reference evidence="5 6" key="1">
    <citation type="submission" date="2024-03" db="EMBL/GenBank/DDBJ databases">
        <title>Human intestinal bacterial collection.</title>
        <authorList>
            <person name="Pauvert C."/>
            <person name="Hitch T.C.A."/>
            <person name="Clavel T."/>
        </authorList>
    </citation>
    <scope>NUCLEOTIDE SEQUENCE [LARGE SCALE GENOMIC DNA]</scope>
    <source>
        <strain evidence="5 6">CLA-SR-H021</strain>
    </source>
</reference>
<evidence type="ECO:0000256" key="1">
    <source>
        <dbReference type="ARBA" id="ARBA00005417"/>
    </source>
</evidence>
<organism evidence="5 6">
    <name type="scientific">Enterocloster hominis</name>
    <name type="common">ex Hitch et al. 2024</name>
    <dbReference type="NCBI Taxonomy" id="1917870"/>
    <lineage>
        <taxon>Bacteria</taxon>
        <taxon>Bacillati</taxon>
        <taxon>Bacillota</taxon>
        <taxon>Clostridia</taxon>
        <taxon>Lachnospirales</taxon>
        <taxon>Lachnospiraceae</taxon>
        <taxon>Enterocloster</taxon>
    </lineage>
</organism>
<feature type="non-terminal residue" evidence="5">
    <location>
        <position position="142"/>
    </location>
</feature>
<evidence type="ECO:0000256" key="3">
    <source>
        <dbReference type="ARBA" id="ARBA00022970"/>
    </source>
</evidence>
<keyword evidence="5" id="KW-0067">ATP-binding</keyword>
<keyword evidence="5" id="KW-0547">Nucleotide-binding</keyword>
<proteinExistence type="inferred from homology"/>
<accession>A0ABV1D5T2</accession>
<dbReference type="GO" id="GO:0005524">
    <property type="term" value="F:ATP binding"/>
    <property type="evidence" value="ECO:0007669"/>
    <property type="project" value="UniProtKB-KW"/>
</dbReference>
<dbReference type="InterPro" id="IPR027417">
    <property type="entry name" value="P-loop_NTPase"/>
</dbReference>
<evidence type="ECO:0000313" key="5">
    <source>
        <dbReference type="EMBL" id="MEQ2425758.1"/>
    </source>
</evidence>
<keyword evidence="2" id="KW-0813">Transport</keyword>
<feature type="domain" description="ABC transporter" evidence="4">
    <location>
        <begin position="24"/>
        <end position="141"/>
    </location>
</feature>
<dbReference type="RefSeq" id="WP_349118251.1">
    <property type="nucleotide sequence ID" value="NZ_JBBMFM010000041.1"/>
</dbReference>
<evidence type="ECO:0000313" key="6">
    <source>
        <dbReference type="Proteomes" id="UP001454086"/>
    </source>
</evidence>
<dbReference type="InterPro" id="IPR003439">
    <property type="entry name" value="ABC_transporter-like_ATP-bd"/>
</dbReference>
<keyword evidence="3" id="KW-0029">Amino-acid transport</keyword>
<dbReference type="SUPFAM" id="SSF52540">
    <property type="entry name" value="P-loop containing nucleoside triphosphate hydrolases"/>
    <property type="match status" value="1"/>
</dbReference>
<sequence length="142" mass="15713">MENRQSMVKVEDLEVFYGGIQAIHGISLEVFQGEMVAIIGANGAGKSTLLKTLAGDKDYRSGTITFQGQPLPSKSHQFVERGISLVPEGRKIFVNLTVRDNLMVGAYAVKQRSVIPERLEEVYNLFPRLKEREKQMGGTLSG</sequence>
<evidence type="ECO:0000256" key="2">
    <source>
        <dbReference type="ARBA" id="ARBA00022448"/>
    </source>
</evidence>
<comment type="caution">
    <text evidence="5">The sequence shown here is derived from an EMBL/GenBank/DDBJ whole genome shotgun (WGS) entry which is preliminary data.</text>
</comment>
<protein>
    <submittedName>
        <fullName evidence="5">ATP-binding cassette domain-containing protein</fullName>
    </submittedName>
</protein>
<dbReference type="InterPro" id="IPR052156">
    <property type="entry name" value="BCAA_Transport_ATP-bd_LivF"/>
</dbReference>
<dbReference type="Gene3D" id="3.40.50.300">
    <property type="entry name" value="P-loop containing nucleotide triphosphate hydrolases"/>
    <property type="match status" value="1"/>
</dbReference>
<keyword evidence="6" id="KW-1185">Reference proteome</keyword>
<gene>
    <name evidence="5" type="ORF">WMQ36_12285</name>
</gene>
<dbReference type="EMBL" id="JBBMFM010000041">
    <property type="protein sequence ID" value="MEQ2425758.1"/>
    <property type="molecule type" value="Genomic_DNA"/>
</dbReference>
<dbReference type="PANTHER" id="PTHR43820">
    <property type="entry name" value="HIGH-AFFINITY BRANCHED-CHAIN AMINO ACID TRANSPORT ATP-BINDING PROTEIN LIVF"/>
    <property type="match status" value="1"/>
</dbReference>
<comment type="similarity">
    <text evidence="1">Belongs to the ABC transporter superfamily.</text>
</comment>